<accession>A0A1J1LJL9</accession>
<name>A0A1J1LJL9_9CYAN</name>
<dbReference type="EMBL" id="CZDF01000154">
    <property type="protein sequence ID" value="CUR32704.1"/>
    <property type="molecule type" value="Genomic_DNA"/>
</dbReference>
<dbReference type="AlphaFoldDB" id="A0A1J1LJL9"/>
<gene>
    <name evidence="1" type="ORF">PL9214490251</name>
</gene>
<dbReference type="RefSeq" id="WP_072719408.1">
    <property type="nucleotide sequence ID" value="NZ_LN889801.1"/>
</dbReference>
<dbReference type="Proteomes" id="UP000184315">
    <property type="component" value="Unassembled WGS sequence"/>
</dbReference>
<evidence type="ECO:0000313" key="1">
    <source>
        <dbReference type="EMBL" id="CUR32704.1"/>
    </source>
</evidence>
<dbReference type="STRING" id="671072.PL9214490251"/>
<sequence length="69" mass="7859">MKDHKITLEISETLFEQLSLLAEIKEESIEYLAIEIIAAKLPCLIQRESQLKQLLEAIKPDSIHSEIGL</sequence>
<proteinExistence type="predicted"/>
<reference evidence="2" key="1">
    <citation type="submission" date="2015-10" db="EMBL/GenBank/DDBJ databases">
        <authorList>
            <person name="Regsiter A."/>
            <person name="william w."/>
        </authorList>
    </citation>
    <scope>NUCLEOTIDE SEQUENCE [LARGE SCALE GENOMIC DNA]</scope>
</reference>
<organism evidence="1 2">
    <name type="scientific">Planktothrix tepida PCC 9214</name>
    <dbReference type="NCBI Taxonomy" id="671072"/>
    <lineage>
        <taxon>Bacteria</taxon>
        <taxon>Bacillati</taxon>
        <taxon>Cyanobacteriota</taxon>
        <taxon>Cyanophyceae</taxon>
        <taxon>Oscillatoriophycideae</taxon>
        <taxon>Oscillatoriales</taxon>
        <taxon>Microcoleaceae</taxon>
        <taxon>Planktothrix</taxon>
    </lineage>
</organism>
<dbReference type="OrthoDB" id="515375at2"/>
<protein>
    <submittedName>
        <fullName evidence="1">Uncharacterized protein</fullName>
    </submittedName>
</protein>
<evidence type="ECO:0000313" key="2">
    <source>
        <dbReference type="Proteomes" id="UP000184315"/>
    </source>
</evidence>
<keyword evidence="2" id="KW-1185">Reference proteome</keyword>